<dbReference type="Gene3D" id="1.10.10.10">
    <property type="entry name" value="Winged helix-like DNA-binding domain superfamily/Winged helix DNA-binding domain"/>
    <property type="match status" value="1"/>
</dbReference>
<feature type="region of interest" description="Disordered" evidence="3">
    <location>
        <begin position="351"/>
        <end position="372"/>
    </location>
</feature>
<dbReference type="SUPFAM" id="SSF48452">
    <property type="entry name" value="TPR-like"/>
    <property type="match status" value="1"/>
</dbReference>
<evidence type="ECO:0000313" key="7">
    <source>
        <dbReference type="Proteomes" id="UP000660668"/>
    </source>
</evidence>
<gene>
    <name evidence="6" type="ORF">ISU10_07710</name>
</gene>
<dbReference type="InterPro" id="IPR001867">
    <property type="entry name" value="OmpR/PhoB-type_DNA-bd"/>
</dbReference>
<keyword evidence="7" id="KW-1185">Reference proteome</keyword>
<dbReference type="InterPro" id="IPR016032">
    <property type="entry name" value="Sig_transdc_resp-reg_C-effctor"/>
</dbReference>
<dbReference type="EMBL" id="JADKPO010000008">
    <property type="protein sequence ID" value="MBF4767649.1"/>
    <property type="molecule type" value="Genomic_DNA"/>
</dbReference>
<organism evidence="6 7">
    <name type="scientific">Nocardioides agariphilus</name>
    <dbReference type="NCBI Taxonomy" id="433664"/>
    <lineage>
        <taxon>Bacteria</taxon>
        <taxon>Bacillati</taxon>
        <taxon>Actinomycetota</taxon>
        <taxon>Actinomycetes</taxon>
        <taxon>Propionibacteriales</taxon>
        <taxon>Nocardioidaceae</taxon>
        <taxon>Nocardioides</taxon>
    </lineage>
</organism>
<dbReference type="InterPro" id="IPR027417">
    <property type="entry name" value="P-loop_NTPase"/>
</dbReference>
<evidence type="ECO:0000259" key="4">
    <source>
        <dbReference type="SMART" id="SM00862"/>
    </source>
</evidence>
<dbReference type="Gene3D" id="3.40.50.300">
    <property type="entry name" value="P-loop containing nucleotide triphosphate hydrolases"/>
    <property type="match status" value="1"/>
</dbReference>
<dbReference type="GO" id="GO:0000160">
    <property type="term" value="P:phosphorelay signal transduction system"/>
    <property type="evidence" value="ECO:0007669"/>
    <property type="project" value="InterPro"/>
</dbReference>
<dbReference type="GO" id="GO:0006355">
    <property type="term" value="P:regulation of DNA-templated transcription"/>
    <property type="evidence" value="ECO:0007669"/>
    <property type="project" value="InterPro"/>
</dbReference>
<feature type="compositionally biased region" description="Basic and acidic residues" evidence="3">
    <location>
        <begin position="358"/>
        <end position="372"/>
    </location>
</feature>
<feature type="domain" description="Bacterial transcriptional activator" evidence="5">
    <location>
        <begin position="94"/>
        <end position="239"/>
    </location>
</feature>
<reference evidence="6" key="1">
    <citation type="submission" date="2020-11" db="EMBL/GenBank/DDBJ databases">
        <title>Nocardioides cynanchi sp. nov., isolated from soil of rhizosphere of Cynanchum wilfordii.</title>
        <authorList>
            <person name="Lee J.-S."/>
            <person name="Suh M.K."/>
            <person name="Kim J.-S."/>
        </authorList>
    </citation>
    <scope>NUCLEOTIDE SEQUENCE</scope>
    <source>
        <strain evidence="6">KCTC 19276</strain>
    </source>
</reference>
<evidence type="ECO:0000256" key="3">
    <source>
        <dbReference type="SAM" id="MobiDB-lite"/>
    </source>
</evidence>
<feature type="domain" description="OmpR/PhoB-type" evidence="4">
    <location>
        <begin position="16"/>
        <end position="88"/>
    </location>
</feature>
<dbReference type="AlphaFoldDB" id="A0A930VHI2"/>
<protein>
    <submittedName>
        <fullName evidence="6">Winged helix-turn-helix domain-containing protein</fullName>
    </submittedName>
</protein>
<evidence type="ECO:0000256" key="2">
    <source>
        <dbReference type="ARBA" id="ARBA00023125"/>
    </source>
</evidence>
<dbReference type="SUPFAM" id="SSF46894">
    <property type="entry name" value="C-terminal effector domain of the bipartite response regulators"/>
    <property type="match status" value="1"/>
</dbReference>
<dbReference type="PANTHER" id="PTHR47691">
    <property type="entry name" value="REGULATOR-RELATED"/>
    <property type="match status" value="1"/>
</dbReference>
<dbReference type="InterPro" id="IPR011990">
    <property type="entry name" value="TPR-like_helical_dom_sf"/>
</dbReference>
<dbReference type="SMART" id="SM00862">
    <property type="entry name" value="Trans_reg_C"/>
    <property type="match status" value="1"/>
</dbReference>
<evidence type="ECO:0000259" key="5">
    <source>
        <dbReference type="SMART" id="SM01043"/>
    </source>
</evidence>
<sequence length="1002" mass="105221">MLVRVLGPVRVGDRIETAVAPRGERPRDVLAVLVARRGRPVPAEVILDLVWGEAALGLTPATVHTVVSRLRRQLGEQLVVTTDAGYLVPSEAGIDADRFAASVRETSPGEDPASRAARLREALGEWWGDTAYSGVPDELVLAERVRLEELRRRARTELAEILVDSTDSEAVAEALTTSLELVAEHPLDESAAVLAMRAADRLQRPAEALEIYAGLQRRLRDELGVDPGPAAAGAHARLLAREPTSSVSAAGRRVPLGLRLPAPTSPVVGRESQTAEVVSLLTDGHRLVTITGIGGVGKSRLLVEVGAALTEATHPAEVTYVSLAGRDERDAQSLAAGIAMSWGLPVRSPANRQLAGHEAGHESGHESGHDAGDQVAGLVGALRSADTTVLVDEAEWALAPVAELAAAVLAGCPGIRLVVASRAPLGVVGERVFPLAPLAVPAPSAAVEAMRSAPAVRLLVARLADRGAAASDPAALSSTELTALAEVARRLDGLPLALELVAAHATTATLPDLPDLADRPLELHSREVGRDPRQQSLRSTLAWSVGRLRPQTREALAALAVFADPFTPVAARAVCGLDVASTSAALAELAAHHVVALDRAGDGLRFRLLHTVRDYALELLVTTGRLERVRHRHARWFAAVWRDSPLTDELVEHVGRTHHDHLVALEHLLAQRDADAAADVCLALGRRWLFVEAHGPGLRWTAEVLATPALCAQQWARLRILRAALAQQIDWSPDEHTLIAAALHDDPDWTCQLRLMSAIASYDGGEIAAARTHLDEGLDVARARAPHHVAELVATRAVVDAAEGLAEQALAGAREAQARTSVDSAQRASAVELLTVLPKVGVALLDAGRPQEAYDVLDAAARQAAERFGIAATATVAVNAGWAALATGRPDLASGWFARALVGPQAFVAPAAIGEAASGAGAALAGTRHPAAAELLGIGQWLLNASGSVLAPSLARHVAAAVEIAGSTPPPPSWSAELAFARVVQLVGKDRSEVRPQTARAQ</sequence>
<evidence type="ECO:0000313" key="6">
    <source>
        <dbReference type="EMBL" id="MBF4767649.1"/>
    </source>
</evidence>
<dbReference type="Pfam" id="PF03704">
    <property type="entry name" value="BTAD"/>
    <property type="match status" value="1"/>
</dbReference>
<name>A0A930VHI2_9ACTN</name>
<dbReference type="InterPro" id="IPR036388">
    <property type="entry name" value="WH-like_DNA-bd_sf"/>
</dbReference>
<comment type="caution">
    <text evidence="6">The sequence shown here is derived from an EMBL/GenBank/DDBJ whole genome shotgun (WGS) entry which is preliminary data.</text>
</comment>
<keyword evidence="2" id="KW-0238">DNA-binding</keyword>
<dbReference type="PANTHER" id="PTHR47691:SF3">
    <property type="entry name" value="HTH-TYPE TRANSCRIPTIONAL REGULATOR RV0890C-RELATED"/>
    <property type="match status" value="1"/>
</dbReference>
<evidence type="ECO:0000256" key="1">
    <source>
        <dbReference type="ARBA" id="ARBA00005820"/>
    </source>
</evidence>
<dbReference type="InterPro" id="IPR005158">
    <property type="entry name" value="BTAD"/>
</dbReference>
<dbReference type="Pfam" id="PF00486">
    <property type="entry name" value="Trans_reg_C"/>
    <property type="match status" value="1"/>
</dbReference>
<dbReference type="SUPFAM" id="SSF52540">
    <property type="entry name" value="P-loop containing nucleoside triphosphate hydrolases"/>
    <property type="match status" value="1"/>
</dbReference>
<accession>A0A930VHI2</accession>
<comment type="similarity">
    <text evidence="1">Belongs to the AfsR/DnrI/RedD regulatory family.</text>
</comment>
<dbReference type="GO" id="GO:0003677">
    <property type="term" value="F:DNA binding"/>
    <property type="evidence" value="ECO:0007669"/>
    <property type="project" value="UniProtKB-KW"/>
</dbReference>
<dbReference type="SMART" id="SM01043">
    <property type="entry name" value="BTAD"/>
    <property type="match status" value="1"/>
</dbReference>
<dbReference type="Proteomes" id="UP000660668">
    <property type="component" value="Unassembled WGS sequence"/>
</dbReference>
<dbReference type="Gene3D" id="1.25.40.10">
    <property type="entry name" value="Tetratricopeptide repeat domain"/>
    <property type="match status" value="1"/>
</dbReference>
<proteinExistence type="inferred from homology"/>